<dbReference type="Proteomes" id="UP000001194">
    <property type="component" value="Unassembled WGS sequence"/>
</dbReference>
<reference evidence="2 3" key="1">
    <citation type="journal article" date="2008" name="Nature">
        <title>The genome of Laccaria bicolor provides insights into mycorrhizal symbiosis.</title>
        <authorList>
            <person name="Martin F."/>
            <person name="Aerts A."/>
            <person name="Ahren D."/>
            <person name="Brun A."/>
            <person name="Danchin E.G.J."/>
            <person name="Duchaussoy F."/>
            <person name="Gibon J."/>
            <person name="Kohler A."/>
            <person name="Lindquist E."/>
            <person name="Pereda V."/>
            <person name="Salamov A."/>
            <person name="Shapiro H.J."/>
            <person name="Wuyts J."/>
            <person name="Blaudez D."/>
            <person name="Buee M."/>
            <person name="Brokstein P."/>
            <person name="Canbaeck B."/>
            <person name="Cohen D."/>
            <person name="Courty P.E."/>
            <person name="Coutinho P.M."/>
            <person name="Delaruelle C."/>
            <person name="Detter J.C."/>
            <person name="Deveau A."/>
            <person name="DiFazio S."/>
            <person name="Duplessis S."/>
            <person name="Fraissinet-Tachet L."/>
            <person name="Lucic E."/>
            <person name="Frey-Klett P."/>
            <person name="Fourrey C."/>
            <person name="Feussner I."/>
            <person name="Gay G."/>
            <person name="Grimwood J."/>
            <person name="Hoegger P.J."/>
            <person name="Jain P."/>
            <person name="Kilaru S."/>
            <person name="Labbe J."/>
            <person name="Lin Y.C."/>
            <person name="Legue V."/>
            <person name="Le Tacon F."/>
            <person name="Marmeisse R."/>
            <person name="Melayah D."/>
            <person name="Montanini B."/>
            <person name="Muratet M."/>
            <person name="Nehls U."/>
            <person name="Niculita-Hirzel H."/>
            <person name="Oudot-Le Secq M.P."/>
            <person name="Peter M."/>
            <person name="Quesneville H."/>
            <person name="Rajashekar B."/>
            <person name="Reich M."/>
            <person name="Rouhier N."/>
            <person name="Schmutz J."/>
            <person name="Yin T."/>
            <person name="Chalot M."/>
            <person name="Henrissat B."/>
            <person name="Kuees U."/>
            <person name="Lucas S."/>
            <person name="Van de Peer Y."/>
            <person name="Podila G.K."/>
            <person name="Polle A."/>
            <person name="Pukkila P.J."/>
            <person name="Richardson P.M."/>
            <person name="Rouze P."/>
            <person name="Sanders I.R."/>
            <person name="Stajich J.E."/>
            <person name="Tunlid A."/>
            <person name="Tuskan G."/>
            <person name="Grigoriev I.V."/>
        </authorList>
    </citation>
    <scope>NUCLEOTIDE SEQUENCE [LARGE SCALE GENOMIC DNA]</scope>
    <source>
        <strain evidence="3">S238N-H82 / ATCC MYA-4686</strain>
    </source>
</reference>
<evidence type="ECO:0000313" key="3">
    <source>
        <dbReference type="Proteomes" id="UP000001194"/>
    </source>
</evidence>
<dbReference type="HOGENOM" id="CLU_007279_2_0_1"/>
<dbReference type="PROSITE" id="PS50181">
    <property type="entry name" value="FBOX"/>
    <property type="match status" value="1"/>
</dbReference>
<dbReference type="GeneID" id="6082504"/>
<dbReference type="InterPro" id="IPR001810">
    <property type="entry name" value="F-box_dom"/>
</dbReference>
<proteinExistence type="predicted"/>
<dbReference type="OrthoDB" id="2745718at2759"/>
<dbReference type="CDD" id="cd09917">
    <property type="entry name" value="F-box_SF"/>
    <property type="match status" value="1"/>
</dbReference>
<dbReference type="InterPro" id="IPR036047">
    <property type="entry name" value="F-box-like_dom_sf"/>
</dbReference>
<dbReference type="InParanoid" id="B0DSC5"/>
<evidence type="ECO:0000313" key="2">
    <source>
        <dbReference type="EMBL" id="EDR02453.1"/>
    </source>
</evidence>
<dbReference type="EMBL" id="DS547130">
    <property type="protein sequence ID" value="EDR02453.1"/>
    <property type="molecule type" value="Genomic_DNA"/>
</dbReference>
<dbReference type="SUPFAM" id="SSF50978">
    <property type="entry name" value="WD40 repeat-like"/>
    <property type="match status" value="1"/>
</dbReference>
<dbReference type="SMART" id="SM00256">
    <property type="entry name" value="FBOX"/>
    <property type="match status" value="1"/>
</dbReference>
<dbReference type="RefSeq" id="XP_001886816.1">
    <property type="nucleotide sequence ID" value="XM_001886781.1"/>
</dbReference>
<gene>
    <name evidence="2" type="ORF">LACBIDRAFT_309454</name>
</gene>
<accession>B0DSC5</accession>
<protein>
    <submittedName>
        <fullName evidence="2">Predicted protein</fullName>
    </submittedName>
</protein>
<dbReference type="KEGG" id="lbc:LACBIDRAFT_309454"/>
<evidence type="ECO:0000259" key="1">
    <source>
        <dbReference type="PROSITE" id="PS50181"/>
    </source>
</evidence>
<keyword evidence="3" id="KW-1185">Reference proteome</keyword>
<dbReference type="Gene3D" id="1.20.1280.50">
    <property type="match status" value="1"/>
</dbReference>
<organism evidence="3">
    <name type="scientific">Laccaria bicolor (strain S238N-H82 / ATCC MYA-4686)</name>
    <name type="common">Bicoloured deceiver</name>
    <name type="synonym">Laccaria laccata var. bicolor</name>
    <dbReference type="NCBI Taxonomy" id="486041"/>
    <lineage>
        <taxon>Eukaryota</taxon>
        <taxon>Fungi</taxon>
        <taxon>Dikarya</taxon>
        <taxon>Basidiomycota</taxon>
        <taxon>Agaricomycotina</taxon>
        <taxon>Agaricomycetes</taxon>
        <taxon>Agaricomycetidae</taxon>
        <taxon>Agaricales</taxon>
        <taxon>Agaricineae</taxon>
        <taxon>Hydnangiaceae</taxon>
        <taxon>Laccaria</taxon>
    </lineage>
</organism>
<name>B0DSC5_LACBS</name>
<dbReference type="Pfam" id="PF12937">
    <property type="entry name" value="F-box-like"/>
    <property type="match status" value="1"/>
</dbReference>
<dbReference type="AlphaFoldDB" id="B0DSC5"/>
<dbReference type="SUPFAM" id="SSF81383">
    <property type="entry name" value="F-box domain"/>
    <property type="match status" value="1"/>
</dbReference>
<dbReference type="InterPro" id="IPR036322">
    <property type="entry name" value="WD40_repeat_dom_sf"/>
</dbReference>
<sequence>MKNTIYPCLLDVLPSEIIIQILASLDYRQLLRCRSVCQHLNRVIATESILQYTIEVAMDCLVPHQGDKTVAYADHLSKLRRLRKGWRTLNWKSKTSIRVQGSCNSYELVDGYFVKVDIHGNILVLELPSATGEGRTVCNENLSMIPGDFALDPTQDVIIFLKPDDRQQLSPNRMASVHVRTISTREVHPSAARPIISFDVTQSSVWGNSFYRVLTQLAGDVFAVFISTGAERSRLLIWNWMKGNLIFDSNVHPLPEQTFSFSFIDSRSFIATSLRDSGLVHIFSFEDLDSENGPTHVATLLMPELNEYAAVHQFSTHCEPFFGEASTKSFSTLKESRLHVMTIQYVTVRHFIRTDYTLFIRNQVFLNYMEDYKRGRLTNTPVVPWSEWGPKNTRFLDQATQYSWLRYVQGQRVVCPSKDGCVQVFDFNFHPSQPQQFSFQPGITQQVWTTPTVLAANDIFKSDVESTLPYFMSRRTLTGDYDAYMIDQERILGLKVENSQGDEKISQIDVFSF</sequence>
<feature type="domain" description="F-box" evidence="1">
    <location>
        <begin position="7"/>
        <end position="53"/>
    </location>
</feature>